<comment type="caution">
    <text evidence="1">The sequence shown here is derived from an EMBL/GenBank/DDBJ whole genome shotgun (WGS) entry which is preliminary data.</text>
</comment>
<proteinExistence type="predicted"/>
<evidence type="ECO:0000313" key="1">
    <source>
        <dbReference type="EMBL" id="MDR7096410.1"/>
    </source>
</evidence>
<evidence type="ECO:0000313" key="2">
    <source>
        <dbReference type="Proteomes" id="UP001265550"/>
    </source>
</evidence>
<protein>
    <submittedName>
        <fullName evidence="1">LuxR family maltose regulon positive regulatory protein</fullName>
    </submittedName>
</protein>
<keyword evidence="2" id="KW-1185">Reference proteome</keyword>
<name>A0ABU1VGD9_9BURK</name>
<dbReference type="Proteomes" id="UP001265550">
    <property type="component" value="Unassembled WGS sequence"/>
</dbReference>
<reference evidence="1 2" key="1">
    <citation type="submission" date="2023-07" db="EMBL/GenBank/DDBJ databases">
        <title>Sorghum-associated microbial communities from plants grown in Nebraska, USA.</title>
        <authorList>
            <person name="Schachtman D."/>
        </authorList>
    </citation>
    <scope>NUCLEOTIDE SEQUENCE [LARGE SCALE GENOMIC DNA]</scope>
    <source>
        <strain evidence="1 2">BE240</strain>
    </source>
</reference>
<organism evidence="1 2">
    <name type="scientific">Hydrogenophaga laconesensis</name>
    <dbReference type="NCBI Taxonomy" id="1805971"/>
    <lineage>
        <taxon>Bacteria</taxon>
        <taxon>Pseudomonadati</taxon>
        <taxon>Pseudomonadota</taxon>
        <taxon>Betaproteobacteria</taxon>
        <taxon>Burkholderiales</taxon>
        <taxon>Comamonadaceae</taxon>
        <taxon>Hydrogenophaga</taxon>
    </lineage>
</organism>
<dbReference type="EMBL" id="JAVDWE010000014">
    <property type="protein sequence ID" value="MDR7096410.1"/>
    <property type="molecule type" value="Genomic_DNA"/>
</dbReference>
<sequence>MAPQSLREVQVKFGEAPSPFGHMWVRVIFSALLFKAGRHREALADSTSALTEELAFAPDASCLAVRLRAIRALLLYERNLCIEAMVDLEVA</sequence>
<accession>A0ABU1VGD9</accession>
<dbReference type="RefSeq" id="WP_008905394.1">
    <property type="nucleotide sequence ID" value="NZ_JAVDWE010000014.1"/>
</dbReference>
<gene>
    <name evidence="1" type="ORF">J2X09_004167</name>
</gene>